<gene>
    <name evidence="2" type="ORF">CON36_32705</name>
</gene>
<dbReference type="PROSITE" id="PS51257">
    <property type="entry name" value="PROKAR_LIPOPROTEIN"/>
    <property type="match status" value="1"/>
</dbReference>
<name>A0A9X6ST22_BACCE</name>
<protein>
    <recommendedName>
        <fullName evidence="4">Lipoprotein</fullName>
    </recommendedName>
</protein>
<dbReference type="AlphaFoldDB" id="A0A9X6ST22"/>
<feature type="signal peptide" evidence="1">
    <location>
        <begin position="1"/>
        <end position="22"/>
    </location>
</feature>
<evidence type="ECO:0000256" key="1">
    <source>
        <dbReference type="SAM" id="SignalP"/>
    </source>
</evidence>
<proteinExistence type="predicted"/>
<evidence type="ECO:0000313" key="2">
    <source>
        <dbReference type="EMBL" id="PDZ94650.1"/>
    </source>
</evidence>
<dbReference type="Proteomes" id="UP000219922">
    <property type="component" value="Unassembled WGS sequence"/>
</dbReference>
<organism evidence="2 3">
    <name type="scientific">Bacillus cereus</name>
    <dbReference type="NCBI Taxonomy" id="1396"/>
    <lineage>
        <taxon>Bacteria</taxon>
        <taxon>Bacillati</taxon>
        <taxon>Bacillota</taxon>
        <taxon>Bacilli</taxon>
        <taxon>Bacillales</taxon>
        <taxon>Bacillaceae</taxon>
        <taxon>Bacillus</taxon>
        <taxon>Bacillus cereus group</taxon>
    </lineage>
</organism>
<evidence type="ECO:0008006" key="4">
    <source>
        <dbReference type="Google" id="ProtNLM"/>
    </source>
</evidence>
<dbReference type="RefSeq" id="WP_098006832.1">
    <property type="nucleotide sequence ID" value="NZ_NVMX01000146.1"/>
</dbReference>
<dbReference type="EMBL" id="NVMX01000146">
    <property type="protein sequence ID" value="PDZ94650.1"/>
    <property type="molecule type" value="Genomic_DNA"/>
</dbReference>
<feature type="chain" id="PRO_5040762442" description="Lipoprotein" evidence="1">
    <location>
        <begin position="23"/>
        <end position="306"/>
    </location>
</feature>
<accession>A0A9X6ST22</accession>
<keyword evidence="1" id="KW-0732">Signal</keyword>
<reference evidence="2 3" key="1">
    <citation type="submission" date="2017-09" db="EMBL/GenBank/DDBJ databases">
        <title>Large-scale bioinformatics analysis of Bacillus genomes uncovers conserved roles of natural products in bacterial physiology.</title>
        <authorList>
            <consortium name="Agbiome Team Llc"/>
            <person name="Bleich R.M."/>
            <person name="Grubbs K.J."/>
            <person name="Santa Maria K.C."/>
            <person name="Allen S.E."/>
            <person name="Farag S."/>
            <person name="Shank E.A."/>
            <person name="Bowers A."/>
        </authorList>
    </citation>
    <scope>NUCLEOTIDE SEQUENCE [LARGE SCALE GENOMIC DNA]</scope>
    <source>
        <strain evidence="2 3">AFS092789</strain>
    </source>
</reference>
<sequence length="306" mass="35252">MKRILTISAVAFLTLFITGCQNSEKSNEENIHSAAAQNTKELASAKEFGRKAVSDFQKIFYQVGDLPFDSYQDDLKSYGLNQSQQEAFVTFIKENEVDGYVRNILFNELSEKVKKQNESYIYQITTEAEIKKDSKAKKHYMTYELTLKPDFLNGYTIDQISYEIGHSVEGMDSKIPNNALDDVVQSKLDKMFENSLFMKHKTEELSTAEFKKLFLDDNYADSILQKIYSTTKKKGEFIESSISFSVKHIDDDGFRAFATGEYSISYGDNKNQINHITYDFSITLQQQSAVERKYKYLIDELSLKQK</sequence>
<evidence type="ECO:0000313" key="3">
    <source>
        <dbReference type="Proteomes" id="UP000219922"/>
    </source>
</evidence>
<comment type="caution">
    <text evidence="2">The sequence shown here is derived from an EMBL/GenBank/DDBJ whole genome shotgun (WGS) entry which is preliminary data.</text>
</comment>